<reference evidence="1" key="1">
    <citation type="submission" date="2020-05" db="EMBL/GenBank/DDBJ databases">
        <title>Large-scale comparative analyses of tick genomes elucidate their genetic diversity and vector capacities.</title>
        <authorList>
            <person name="Jia N."/>
            <person name="Wang J."/>
            <person name="Shi W."/>
            <person name="Du L."/>
            <person name="Sun Y."/>
            <person name="Zhan W."/>
            <person name="Jiang J."/>
            <person name="Wang Q."/>
            <person name="Zhang B."/>
            <person name="Ji P."/>
            <person name="Sakyi L.B."/>
            <person name="Cui X."/>
            <person name="Yuan T."/>
            <person name="Jiang B."/>
            <person name="Yang W."/>
            <person name="Lam T.T.-Y."/>
            <person name="Chang Q."/>
            <person name="Ding S."/>
            <person name="Wang X."/>
            <person name="Zhu J."/>
            <person name="Ruan X."/>
            <person name="Zhao L."/>
            <person name="Wei J."/>
            <person name="Que T."/>
            <person name="Du C."/>
            <person name="Cheng J."/>
            <person name="Dai P."/>
            <person name="Han X."/>
            <person name="Huang E."/>
            <person name="Gao Y."/>
            <person name="Liu J."/>
            <person name="Shao H."/>
            <person name="Ye R."/>
            <person name="Li L."/>
            <person name="Wei W."/>
            <person name="Wang X."/>
            <person name="Wang C."/>
            <person name="Yang T."/>
            <person name="Huo Q."/>
            <person name="Li W."/>
            <person name="Guo W."/>
            <person name="Chen H."/>
            <person name="Zhou L."/>
            <person name="Ni X."/>
            <person name="Tian J."/>
            <person name="Zhou Y."/>
            <person name="Sheng Y."/>
            <person name="Liu T."/>
            <person name="Pan Y."/>
            <person name="Xia L."/>
            <person name="Li J."/>
            <person name="Zhao F."/>
            <person name="Cao W."/>
        </authorList>
    </citation>
    <scope>NUCLEOTIDE SEQUENCE</scope>
    <source>
        <strain evidence="1">Hyas-2018</strain>
    </source>
</reference>
<organism evidence="1 2">
    <name type="scientific">Hyalomma asiaticum</name>
    <name type="common">Tick</name>
    <dbReference type="NCBI Taxonomy" id="266040"/>
    <lineage>
        <taxon>Eukaryota</taxon>
        <taxon>Metazoa</taxon>
        <taxon>Ecdysozoa</taxon>
        <taxon>Arthropoda</taxon>
        <taxon>Chelicerata</taxon>
        <taxon>Arachnida</taxon>
        <taxon>Acari</taxon>
        <taxon>Parasitiformes</taxon>
        <taxon>Ixodida</taxon>
        <taxon>Ixodoidea</taxon>
        <taxon>Ixodidae</taxon>
        <taxon>Hyalomminae</taxon>
        <taxon>Hyalomma</taxon>
    </lineage>
</organism>
<name>A0ACB7S734_HYAAI</name>
<gene>
    <name evidence="1" type="ORF">HPB50_021303</name>
</gene>
<dbReference type="Proteomes" id="UP000821845">
    <property type="component" value="Chromosome 5"/>
</dbReference>
<accession>A0ACB7S734</accession>
<proteinExistence type="predicted"/>
<keyword evidence="2" id="KW-1185">Reference proteome</keyword>
<dbReference type="EMBL" id="CM023485">
    <property type="protein sequence ID" value="KAH6930992.1"/>
    <property type="molecule type" value="Genomic_DNA"/>
</dbReference>
<evidence type="ECO:0000313" key="1">
    <source>
        <dbReference type="EMBL" id="KAH6930992.1"/>
    </source>
</evidence>
<comment type="caution">
    <text evidence="1">The sequence shown here is derived from an EMBL/GenBank/DDBJ whole genome shotgun (WGS) entry which is preliminary data.</text>
</comment>
<evidence type="ECO:0000313" key="2">
    <source>
        <dbReference type="Proteomes" id="UP000821845"/>
    </source>
</evidence>
<sequence length="99" mass="11375">MKNLAITLLYYYTLSPMLIMLPAYLRPQASVLHYLGFGRNGVRSGTVASWLHSLHRGVIPRRGWFATLQRWGKMGGVPPQIRHAFKVVVLCWLLYLPDH</sequence>
<protein>
    <submittedName>
        <fullName evidence="1">Uncharacterized protein</fullName>
    </submittedName>
</protein>